<name>A0A7U5MKH6_MYCIT</name>
<dbReference type="EMBL" id="CP015267">
    <property type="protein sequence ID" value="ASL15170.1"/>
    <property type="molecule type" value="Genomic_DNA"/>
</dbReference>
<evidence type="ECO:0000313" key="4">
    <source>
        <dbReference type="Proteomes" id="UP000198286"/>
    </source>
</evidence>
<dbReference type="Proteomes" id="UP000198286">
    <property type="component" value="Chromosome"/>
</dbReference>
<dbReference type="AlphaFoldDB" id="A0A7U5MKH6"/>
<dbReference type="Proteomes" id="UP001529272">
    <property type="component" value="Unassembled WGS sequence"/>
</dbReference>
<evidence type="ECO:0000313" key="2">
    <source>
        <dbReference type="EMBL" id="ASL15170.1"/>
    </source>
</evidence>
<dbReference type="GO" id="GO:0016746">
    <property type="term" value="F:acyltransferase activity"/>
    <property type="evidence" value="ECO:0007669"/>
    <property type="project" value="UniProtKB-KW"/>
</dbReference>
<evidence type="ECO:0000256" key="1">
    <source>
        <dbReference type="SAM" id="MobiDB-lite"/>
    </source>
</evidence>
<dbReference type="SUPFAM" id="SSF53901">
    <property type="entry name" value="Thiolase-like"/>
    <property type="match status" value="2"/>
</dbReference>
<reference evidence="2 4" key="1">
    <citation type="journal article" date="2017" name="Lancet Infect. Dis.">
        <title>Global outbreak of severe Mycobacterium chimaera disease after cardiac surgery: a molecular epidemiological study.</title>
        <authorList>
            <person name="van Ingen J."/>
            <person name="Kohl T."/>
            <person name="Kranzer K."/>
            <person name="Hasse B."/>
            <person name="Keller P."/>
            <person name="Szafranska A."/>
            <person name="Hillemann D."/>
            <person name="Chand M."/>
            <person name="Schreiber P."/>
            <person name="Sommerstein R."/>
            <person name="Berger C."/>
            <person name="Genoni M."/>
            <person name="Ruegg C."/>
            <person name="Troillet N."/>
            <person name="Widmer A.F."/>
            <person name="Becker S.L."/>
            <person name="Herrmann M."/>
            <person name="Eckmanns T."/>
            <person name="Haller S."/>
            <person name="Hoeller C."/>
            <person name="Debast S.B."/>
            <person name="Wolfhagen M.J."/>
            <person name="Hopman J."/>
            <person name="Kluytmans J."/>
            <person name="Langelaar M."/>
            <person name="Notermans D.W."/>
            <person name="ten Oever J."/>
            <person name="van den Barselaar P."/>
            <person name="Vonk A.B.A."/>
            <person name="Vos M.C."/>
            <person name="Ahmed N."/>
            <person name="Brown T."/>
            <person name="Crook D."/>
            <person name="Lamagni T."/>
            <person name="Phin N."/>
            <person name="Smith E.G."/>
            <person name="Zambon M."/>
            <person name="Serr A."/>
            <person name="Goetting T."/>
            <person name="Ebner W."/>
            <person name="Thuermer A."/>
            <person name="Utpatel C."/>
            <person name="Sproer C."/>
            <person name="Bunk B."/>
            <person name="Nubel U."/>
            <person name="Bloemberg G."/>
            <person name="Bottger E."/>
            <person name="Niemann S."/>
            <person name="Wagner D."/>
            <person name="Sax H."/>
        </authorList>
    </citation>
    <scope>NUCLEOTIDE SEQUENCE [LARGE SCALE GENOMIC DNA]</scope>
    <source>
        <strain evidence="2 4">ZUERICH-2</strain>
    </source>
</reference>
<protein>
    <submittedName>
        <fullName evidence="3">3-oxoacyl-ACP synthase</fullName>
    </submittedName>
    <submittedName>
        <fullName evidence="2">Ketoacyl-acyl carrier protein synthase III</fullName>
    </submittedName>
</protein>
<dbReference type="EMBL" id="JASZZX010000037">
    <property type="protein sequence ID" value="MDM3929452.1"/>
    <property type="molecule type" value="Genomic_DNA"/>
</dbReference>
<dbReference type="InterPro" id="IPR016039">
    <property type="entry name" value="Thiolase-like"/>
</dbReference>
<dbReference type="GO" id="GO:0044550">
    <property type="term" value="P:secondary metabolite biosynthetic process"/>
    <property type="evidence" value="ECO:0007669"/>
    <property type="project" value="TreeGrafter"/>
</dbReference>
<dbReference type="PANTHER" id="PTHR34069:SF2">
    <property type="entry name" value="BETA-KETOACYL-[ACYL-CARRIER-PROTEIN] SYNTHASE III"/>
    <property type="match status" value="1"/>
</dbReference>
<reference evidence="5" key="3">
    <citation type="submission" date="2023-06" db="EMBL/GenBank/DDBJ databases">
        <title>Itaconate inhibition of nontuberculous mycobacteria.</title>
        <authorList>
            <person name="Spilker T."/>
        </authorList>
    </citation>
    <scope>NUCLEOTIDE SEQUENCE [LARGE SCALE GENOMIC DNA]</scope>
    <source>
        <strain evidence="5">FLAC1071</strain>
    </source>
</reference>
<sequence length="310" mass="32469">MGTIIDQVAIAHPRWRGRHSALHLAVAAGKDCLQRTGRDPHELDLVVNAGIYRDRNLGEPALAALIQDDIRANPEDPHSGAHGTFSFDIANGACGVLTALQIVDGFLRSGAVQLALIVASDADPGHGMSEHFPFSPAGAALLCRWTDDDYGLSPLSWVNTDESSDIESFAATVGFADSRNVLRFDQSNDIDERFAAAAASAVFACLQARSARLDDVDVIIAAPAEAGYRAALSDRLGVPIEKIAVAGDQHMHTAALAAAFGRQAEPLPAGSQALFVVAGAGTTGGAALYRQPPTASDPGRTARKVATWSN</sequence>
<dbReference type="PANTHER" id="PTHR34069">
    <property type="entry name" value="3-OXOACYL-[ACYL-CARRIER-PROTEIN] SYNTHASE 3"/>
    <property type="match status" value="1"/>
</dbReference>
<keyword evidence="5" id="KW-1185">Reference proteome</keyword>
<accession>A0A7U5MKH6</accession>
<gene>
    <name evidence="2" type="ORF">MYCOZU2_02769</name>
    <name evidence="3" type="ORF">QRB35_26100</name>
</gene>
<feature type="region of interest" description="Disordered" evidence="1">
    <location>
        <begin position="290"/>
        <end position="310"/>
    </location>
</feature>
<proteinExistence type="predicted"/>
<evidence type="ECO:0000313" key="3">
    <source>
        <dbReference type="EMBL" id="MDM3929452.1"/>
    </source>
</evidence>
<dbReference type="RefSeq" id="WP_089151724.1">
    <property type="nucleotide sequence ID" value="NZ_CP015267.1"/>
</dbReference>
<organism evidence="2 4">
    <name type="scientific">Mycobacterium intracellulare subsp. chimaera</name>
    <dbReference type="NCBI Taxonomy" id="222805"/>
    <lineage>
        <taxon>Bacteria</taxon>
        <taxon>Bacillati</taxon>
        <taxon>Actinomycetota</taxon>
        <taxon>Actinomycetes</taxon>
        <taxon>Mycobacteriales</taxon>
        <taxon>Mycobacteriaceae</taxon>
        <taxon>Mycobacterium</taxon>
        <taxon>Mycobacterium avium complex (MAC)</taxon>
    </lineage>
</organism>
<reference evidence="3" key="4">
    <citation type="submission" date="2023-06" db="EMBL/GenBank/DDBJ databases">
        <authorList>
            <person name="Spilker T."/>
        </authorList>
    </citation>
    <scope>NUCLEOTIDE SEQUENCE</scope>
    <source>
        <strain evidence="3">FLAC1071</strain>
    </source>
</reference>
<dbReference type="Gene3D" id="3.40.47.10">
    <property type="match status" value="2"/>
</dbReference>
<evidence type="ECO:0000313" key="5">
    <source>
        <dbReference type="Proteomes" id="UP001529272"/>
    </source>
</evidence>
<reference evidence="3 5" key="2">
    <citation type="submission" date="2023-06" db="EMBL/GenBank/DDBJ databases">
        <title>Itaconate inhibition of nontuberculous mycobacteria.</title>
        <authorList>
            <person name="Breen P."/>
            <person name="Zimbric M."/>
            <person name="Caverly L."/>
        </authorList>
    </citation>
    <scope>NUCLEOTIDE SEQUENCE [LARGE SCALE GENOMIC DNA]</scope>
    <source>
        <strain evidence="3 5">FLAC1071</strain>
    </source>
</reference>